<keyword evidence="3" id="KW-1185">Reference proteome</keyword>
<evidence type="ECO:0000313" key="3">
    <source>
        <dbReference type="Proteomes" id="UP000324222"/>
    </source>
</evidence>
<proteinExistence type="predicted"/>
<feature type="region of interest" description="Disordered" evidence="1">
    <location>
        <begin position="123"/>
        <end position="148"/>
    </location>
</feature>
<organism evidence="2 3">
    <name type="scientific">Portunus trituberculatus</name>
    <name type="common">Swimming crab</name>
    <name type="synonym">Neptunus trituberculatus</name>
    <dbReference type="NCBI Taxonomy" id="210409"/>
    <lineage>
        <taxon>Eukaryota</taxon>
        <taxon>Metazoa</taxon>
        <taxon>Ecdysozoa</taxon>
        <taxon>Arthropoda</taxon>
        <taxon>Crustacea</taxon>
        <taxon>Multicrustacea</taxon>
        <taxon>Malacostraca</taxon>
        <taxon>Eumalacostraca</taxon>
        <taxon>Eucarida</taxon>
        <taxon>Decapoda</taxon>
        <taxon>Pleocyemata</taxon>
        <taxon>Brachyura</taxon>
        <taxon>Eubrachyura</taxon>
        <taxon>Portunoidea</taxon>
        <taxon>Portunidae</taxon>
        <taxon>Portuninae</taxon>
        <taxon>Portunus</taxon>
    </lineage>
</organism>
<reference evidence="2 3" key="1">
    <citation type="submission" date="2019-05" db="EMBL/GenBank/DDBJ databases">
        <title>Another draft genome of Portunus trituberculatus and its Hox gene families provides insights of decapod evolution.</title>
        <authorList>
            <person name="Jeong J.-H."/>
            <person name="Song I."/>
            <person name="Kim S."/>
            <person name="Choi T."/>
            <person name="Kim D."/>
            <person name="Ryu S."/>
            <person name="Kim W."/>
        </authorList>
    </citation>
    <scope>NUCLEOTIDE SEQUENCE [LARGE SCALE GENOMIC DNA]</scope>
    <source>
        <tissue evidence="2">Muscle</tissue>
    </source>
</reference>
<evidence type="ECO:0000313" key="2">
    <source>
        <dbReference type="EMBL" id="MPC19803.1"/>
    </source>
</evidence>
<accession>A0A5B7DEV9</accession>
<dbReference type="AlphaFoldDB" id="A0A5B7DEV9"/>
<sequence>MACNEAGSGGVQPLARAVSSLANHPRSIVAAARCQAATRTPALAAWHPAGATPPIMNSTASHHRGGHCSAVAGLRPSARYGRVARSCLNYQPVRPTPLPPSPLLVRCHWSRLTRMRTECSATKKDREHEITAYKKEERRTNKEKFSEP</sequence>
<evidence type="ECO:0000256" key="1">
    <source>
        <dbReference type="SAM" id="MobiDB-lite"/>
    </source>
</evidence>
<comment type="caution">
    <text evidence="2">The sequence shown here is derived from an EMBL/GenBank/DDBJ whole genome shotgun (WGS) entry which is preliminary data.</text>
</comment>
<name>A0A5B7DEV9_PORTR</name>
<protein>
    <submittedName>
        <fullName evidence="2">Uncharacterized protein</fullName>
    </submittedName>
</protein>
<dbReference type="Proteomes" id="UP000324222">
    <property type="component" value="Unassembled WGS sequence"/>
</dbReference>
<gene>
    <name evidence="2" type="ORF">E2C01_012733</name>
</gene>
<dbReference type="EMBL" id="VSRR010000805">
    <property type="protein sequence ID" value="MPC19803.1"/>
    <property type="molecule type" value="Genomic_DNA"/>
</dbReference>